<dbReference type="RefSeq" id="XP_025375040.1">
    <property type="nucleotide sequence ID" value="XM_025522629.1"/>
</dbReference>
<evidence type="ECO:0000256" key="5">
    <source>
        <dbReference type="ARBA" id="ARBA00022970"/>
    </source>
</evidence>
<proteinExistence type="inferred from homology"/>
<feature type="transmembrane region" description="Helical" evidence="9">
    <location>
        <begin position="206"/>
        <end position="226"/>
    </location>
</feature>
<dbReference type="GO" id="GO:0005743">
    <property type="term" value="C:mitochondrial inner membrane"/>
    <property type="evidence" value="ECO:0007669"/>
    <property type="project" value="TreeGrafter"/>
</dbReference>
<dbReference type="FunCoup" id="A0A316YF68">
    <property type="interactions" value="71"/>
</dbReference>
<dbReference type="STRING" id="215250.A0A316YF68"/>
<dbReference type="GO" id="GO:1990542">
    <property type="term" value="P:mitochondrial transmembrane transport"/>
    <property type="evidence" value="ECO:0007669"/>
    <property type="project" value="TreeGrafter"/>
</dbReference>
<feature type="transmembrane region" description="Helical" evidence="9">
    <location>
        <begin position="330"/>
        <end position="351"/>
    </location>
</feature>
<evidence type="ECO:0000256" key="6">
    <source>
        <dbReference type="ARBA" id="ARBA00022989"/>
    </source>
</evidence>
<reference evidence="10 11" key="1">
    <citation type="journal article" date="2018" name="Mol. Biol. Evol.">
        <title>Broad Genomic Sampling Reveals a Smut Pathogenic Ancestry of the Fungal Clade Ustilaginomycotina.</title>
        <authorList>
            <person name="Kijpornyongpan T."/>
            <person name="Mondo S.J."/>
            <person name="Barry K."/>
            <person name="Sandor L."/>
            <person name="Lee J."/>
            <person name="Lipzen A."/>
            <person name="Pangilinan J."/>
            <person name="LaButti K."/>
            <person name="Hainaut M."/>
            <person name="Henrissat B."/>
            <person name="Grigoriev I.V."/>
            <person name="Spatafora J.W."/>
            <person name="Aime M.C."/>
        </authorList>
    </citation>
    <scope>NUCLEOTIDE SEQUENCE [LARGE SCALE GENOMIC DNA]</scope>
    <source>
        <strain evidence="10 11">MCA 4198</strain>
    </source>
</reference>
<name>A0A316YF68_9BASI</name>
<organism evidence="10 11">
    <name type="scientific">Acaromyces ingoldii</name>
    <dbReference type="NCBI Taxonomy" id="215250"/>
    <lineage>
        <taxon>Eukaryota</taxon>
        <taxon>Fungi</taxon>
        <taxon>Dikarya</taxon>
        <taxon>Basidiomycota</taxon>
        <taxon>Ustilaginomycotina</taxon>
        <taxon>Exobasidiomycetes</taxon>
        <taxon>Exobasidiales</taxon>
        <taxon>Cryptobasidiaceae</taxon>
        <taxon>Acaromyces</taxon>
    </lineage>
</organism>
<dbReference type="OrthoDB" id="6608471at2759"/>
<dbReference type="Proteomes" id="UP000245768">
    <property type="component" value="Unassembled WGS sequence"/>
</dbReference>
<sequence>MGVGLGTSWNTPIQERKLGDASYPVAAMLAASMIEEGEGVDISKDRFDLSTFRGRLAHFYSTTSPLTLLASTSKLLDAQEYVKEVESRFPTNNNSSVGTIYKSFAGQKPKDQGYIVSKKEAQRYWKAKQLVQSSVHPDTGEVIPLPFRMSAFVPTNLLVLAGMLRPDPTLASVIFWQWINQSLNVAVNYSNANKSVPMDMKEVGQAYGAATASAVGIAVGLTRLVPRMTMLSVGARGVLSRLVPFFSVASAGCVNVSFMRWKEIRDGVSVFRRDLNGEKVKVGDSPRAGSTAVGMTAASRVLTNIPTMILPPLALAFLQRKRIVPKAGLWSKVADLTLIGSSLFVFLPPAIATFPQTASIKADRLEERFQKVKDDKGETVQVFEFNKGL</sequence>
<evidence type="ECO:0000256" key="2">
    <source>
        <dbReference type="ARBA" id="ARBA00005974"/>
    </source>
</evidence>
<dbReference type="GO" id="GO:0015075">
    <property type="term" value="F:monoatomic ion transmembrane transporter activity"/>
    <property type="evidence" value="ECO:0007669"/>
    <property type="project" value="InterPro"/>
</dbReference>
<evidence type="ECO:0000256" key="8">
    <source>
        <dbReference type="ARBA" id="ARBA00023136"/>
    </source>
</evidence>
<dbReference type="GeneID" id="37044545"/>
<protein>
    <submittedName>
        <fullName evidence="10">Tricarboxylate/iron carrier</fullName>
    </submittedName>
</protein>
<dbReference type="EMBL" id="KZ819639">
    <property type="protein sequence ID" value="PWN87842.1"/>
    <property type="molecule type" value="Genomic_DNA"/>
</dbReference>
<comment type="subcellular location">
    <subcellularLocation>
        <location evidence="1">Mitochondrion membrane</location>
        <topology evidence="1">Multi-pass membrane protein</topology>
    </subcellularLocation>
</comment>
<keyword evidence="11" id="KW-1185">Reference proteome</keyword>
<dbReference type="GO" id="GO:0006865">
    <property type="term" value="P:amino acid transport"/>
    <property type="evidence" value="ECO:0007669"/>
    <property type="project" value="UniProtKB-KW"/>
</dbReference>
<evidence type="ECO:0000313" key="11">
    <source>
        <dbReference type="Proteomes" id="UP000245768"/>
    </source>
</evidence>
<keyword evidence="7" id="KW-0496">Mitochondrion</keyword>
<dbReference type="InParanoid" id="A0A316YF68"/>
<keyword evidence="3" id="KW-0813">Transport</keyword>
<feature type="transmembrane region" description="Helical" evidence="9">
    <location>
        <begin position="238"/>
        <end position="258"/>
    </location>
</feature>
<comment type="similarity">
    <text evidence="2">Belongs to the sideroflexin family.</text>
</comment>
<keyword evidence="6 9" id="KW-1133">Transmembrane helix</keyword>
<keyword evidence="5" id="KW-0029">Amino-acid transport</keyword>
<accession>A0A316YF68</accession>
<evidence type="ECO:0000256" key="4">
    <source>
        <dbReference type="ARBA" id="ARBA00022692"/>
    </source>
</evidence>
<evidence type="ECO:0000256" key="3">
    <source>
        <dbReference type="ARBA" id="ARBA00022448"/>
    </source>
</evidence>
<keyword evidence="4 9" id="KW-0812">Transmembrane</keyword>
<dbReference type="PANTHER" id="PTHR11153">
    <property type="entry name" value="SIDEROFLEXIN"/>
    <property type="match status" value="1"/>
</dbReference>
<dbReference type="Pfam" id="PF03820">
    <property type="entry name" value="SFXNs"/>
    <property type="match status" value="1"/>
</dbReference>
<evidence type="ECO:0000256" key="1">
    <source>
        <dbReference type="ARBA" id="ARBA00004225"/>
    </source>
</evidence>
<dbReference type="PANTHER" id="PTHR11153:SF6">
    <property type="entry name" value="SIDEROFLEXIN-5"/>
    <property type="match status" value="1"/>
</dbReference>
<evidence type="ECO:0000256" key="7">
    <source>
        <dbReference type="ARBA" id="ARBA00023128"/>
    </source>
</evidence>
<keyword evidence="8 9" id="KW-0472">Membrane</keyword>
<gene>
    <name evidence="10" type="ORF">FA10DRAFT_269128</name>
</gene>
<evidence type="ECO:0000256" key="9">
    <source>
        <dbReference type="SAM" id="Phobius"/>
    </source>
</evidence>
<dbReference type="AlphaFoldDB" id="A0A316YF68"/>
<dbReference type="InterPro" id="IPR004686">
    <property type="entry name" value="Mtc"/>
</dbReference>
<feature type="transmembrane region" description="Helical" evidence="9">
    <location>
        <begin position="301"/>
        <end position="318"/>
    </location>
</feature>
<evidence type="ECO:0000313" key="10">
    <source>
        <dbReference type="EMBL" id="PWN87842.1"/>
    </source>
</evidence>